<accession>A0AAD6V3R6</accession>
<feature type="region of interest" description="Disordered" evidence="1">
    <location>
        <begin position="34"/>
        <end position="55"/>
    </location>
</feature>
<name>A0AAD6V3R6_9AGAR</name>
<reference evidence="3" key="1">
    <citation type="submission" date="2023-03" db="EMBL/GenBank/DDBJ databases">
        <title>Massive genome expansion in bonnet fungi (Mycena s.s.) driven by repeated elements and novel gene families across ecological guilds.</title>
        <authorList>
            <consortium name="Lawrence Berkeley National Laboratory"/>
            <person name="Harder C.B."/>
            <person name="Miyauchi S."/>
            <person name="Viragh M."/>
            <person name="Kuo A."/>
            <person name="Thoen E."/>
            <person name="Andreopoulos B."/>
            <person name="Lu D."/>
            <person name="Skrede I."/>
            <person name="Drula E."/>
            <person name="Henrissat B."/>
            <person name="Morin E."/>
            <person name="Kohler A."/>
            <person name="Barry K."/>
            <person name="LaButti K."/>
            <person name="Morin E."/>
            <person name="Salamov A."/>
            <person name="Lipzen A."/>
            <person name="Mereny Z."/>
            <person name="Hegedus B."/>
            <person name="Baldrian P."/>
            <person name="Stursova M."/>
            <person name="Weitz H."/>
            <person name="Taylor A."/>
            <person name="Grigoriev I.V."/>
            <person name="Nagy L.G."/>
            <person name="Martin F."/>
            <person name="Kauserud H."/>
        </authorList>
    </citation>
    <scope>NUCLEOTIDE SEQUENCE</scope>
    <source>
        <strain evidence="3">9144</strain>
    </source>
</reference>
<evidence type="ECO:0000313" key="3">
    <source>
        <dbReference type="EMBL" id="KAJ7199044.1"/>
    </source>
</evidence>
<dbReference type="AlphaFoldDB" id="A0AAD6V3R6"/>
<protein>
    <submittedName>
        <fullName evidence="3">Uncharacterized protein</fullName>
    </submittedName>
</protein>
<keyword evidence="4" id="KW-1185">Reference proteome</keyword>
<feature type="signal peptide" evidence="2">
    <location>
        <begin position="1"/>
        <end position="28"/>
    </location>
</feature>
<proteinExistence type="predicted"/>
<dbReference type="EMBL" id="JARJCW010000070">
    <property type="protein sequence ID" value="KAJ7199044.1"/>
    <property type="molecule type" value="Genomic_DNA"/>
</dbReference>
<evidence type="ECO:0000256" key="1">
    <source>
        <dbReference type="SAM" id="MobiDB-lite"/>
    </source>
</evidence>
<organism evidence="3 4">
    <name type="scientific">Mycena pura</name>
    <dbReference type="NCBI Taxonomy" id="153505"/>
    <lineage>
        <taxon>Eukaryota</taxon>
        <taxon>Fungi</taxon>
        <taxon>Dikarya</taxon>
        <taxon>Basidiomycota</taxon>
        <taxon>Agaricomycotina</taxon>
        <taxon>Agaricomycetes</taxon>
        <taxon>Agaricomycetidae</taxon>
        <taxon>Agaricales</taxon>
        <taxon>Marasmiineae</taxon>
        <taxon>Mycenaceae</taxon>
        <taxon>Mycena</taxon>
    </lineage>
</organism>
<gene>
    <name evidence="3" type="ORF">GGX14DRAFT_401678</name>
</gene>
<evidence type="ECO:0000313" key="4">
    <source>
        <dbReference type="Proteomes" id="UP001219525"/>
    </source>
</evidence>
<dbReference type="Proteomes" id="UP001219525">
    <property type="component" value="Unassembled WGS sequence"/>
</dbReference>
<keyword evidence="2" id="KW-0732">Signal</keyword>
<evidence type="ECO:0000256" key="2">
    <source>
        <dbReference type="SAM" id="SignalP"/>
    </source>
</evidence>
<feature type="compositionally biased region" description="Basic and acidic residues" evidence="1">
    <location>
        <begin position="45"/>
        <end position="54"/>
    </location>
</feature>
<sequence>MPSDGAPLGVGTSAGLLLLSLAVGRCHACCARSGDPRHPAASMARDTEGAKKWGESIPRQKVPKVDLTSWVKERWEVQRAMSRRGIKGHQLPYQGVRPNVWVTETEVTGADLTQILRQQQSGPKCGPRDFRTRVSAAGSEISFITYLLGCRRIKVVTTIWEFL</sequence>
<comment type="caution">
    <text evidence="3">The sequence shown here is derived from an EMBL/GenBank/DDBJ whole genome shotgun (WGS) entry which is preliminary data.</text>
</comment>
<feature type="chain" id="PRO_5042277509" evidence="2">
    <location>
        <begin position="29"/>
        <end position="163"/>
    </location>
</feature>